<evidence type="ECO:0000313" key="3">
    <source>
        <dbReference type="Proteomes" id="UP000190105"/>
    </source>
</evidence>
<feature type="transmembrane region" description="Helical" evidence="1">
    <location>
        <begin position="36"/>
        <end position="54"/>
    </location>
</feature>
<dbReference type="OrthoDB" id="1954062at2"/>
<dbReference type="Proteomes" id="UP000190105">
    <property type="component" value="Unassembled WGS sequence"/>
</dbReference>
<sequence>MKKYKIKPSIYLIFPIIISTVIVFYIIVMYKKSFPWVNIVNIGFDVIILLYYILRFCYKIEKDEDNIYIYTFLKTYRIPLKEYEGAIYTSVLIKINTKTKNFYLLNVKKDRYIIKEILGDKGRR</sequence>
<name>A0A1T4WGT9_9CLOT</name>
<keyword evidence="1" id="KW-0812">Transmembrane</keyword>
<proteinExistence type="predicted"/>
<dbReference type="AlphaFoldDB" id="A0A1T4WGT9"/>
<evidence type="ECO:0000256" key="1">
    <source>
        <dbReference type="SAM" id="Phobius"/>
    </source>
</evidence>
<dbReference type="RefSeq" id="WP_078695137.1">
    <property type="nucleotide sequence ID" value="NZ_FUYH01000001.1"/>
</dbReference>
<protein>
    <submittedName>
        <fullName evidence="2">Uncharacterized protein</fullName>
    </submittedName>
</protein>
<dbReference type="STRING" id="1147123.SAMN05443428_101100"/>
<evidence type="ECO:0000313" key="2">
    <source>
        <dbReference type="EMBL" id="SKA75851.1"/>
    </source>
</evidence>
<keyword evidence="1" id="KW-0472">Membrane</keyword>
<feature type="transmembrane region" description="Helical" evidence="1">
    <location>
        <begin position="12"/>
        <end position="30"/>
    </location>
</feature>
<organism evidence="2 3">
    <name type="scientific">Caloramator quimbayensis</name>
    <dbReference type="NCBI Taxonomy" id="1147123"/>
    <lineage>
        <taxon>Bacteria</taxon>
        <taxon>Bacillati</taxon>
        <taxon>Bacillota</taxon>
        <taxon>Clostridia</taxon>
        <taxon>Eubacteriales</taxon>
        <taxon>Clostridiaceae</taxon>
        <taxon>Caloramator</taxon>
    </lineage>
</organism>
<accession>A0A1T4WGT9</accession>
<keyword evidence="3" id="KW-1185">Reference proteome</keyword>
<gene>
    <name evidence="2" type="ORF">SAMN05443428_101100</name>
</gene>
<dbReference type="EMBL" id="FUYH01000001">
    <property type="protein sequence ID" value="SKA75851.1"/>
    <property type="molecule type" value="Genomic_DNA"/>
</dbReference>
<reference evidence="3" key="1">
    <citation type="submission" date="2017-02" db="EMBL/GenBank/DDBJ databases">
        <authorList>
            <person name="Varghese N."/>
            <person name="Submissions S."/>
        </authorList>
    </citation>
    <scope>NUCLEOTIDE SEQUENCE [LARGE SCALE GENOMIC DNA]</scope>
    <source>
        <strain evidence="3">USBA 833</strain>
    </source>
</reference>
<keyword evidence="1" id="KW-1133">Transmembrane helix</keyword>